<keyword evidence="2 5" id="KW-0812">Transmembrane</keyword>
<dbReference type="PANTHER" id="PTHR43847">
    <property type="entry name" value="BLL3993 PROTEIN"/>
    <property type="match status" value="1"/>
</dbReference>
<protein>
    <recommendedName>
        <fullName evidence="8">Protein-S-isoprenylcysteine methyltransferase</fullName>
    </recommendedName>
</protein>
<proteinExistence type="predicted"/>
<gene>
    <name evidence="6" type="ORF">BST85_06965</name>
</gene>
<evidence type="ECO:0000256" key="1">
    <source>
        <dbReference type="ARBA" id="ARBA00004127"/>
    </source>
</evidence>
<dbReference type="RefSeq" id="WP_104812590.1">
    <property type="nucleotide sequence ID" value="NZ_MQUB01000001.1"/>
</dbReference>
<accession>A0A2S7KPW1</accession>
<name>A0A2S7KPW1_9FLAO</name>
<sequence length="148" mass="17134">MKLDLFLVIAQIGIILCYALDPGWYSWDLPLWLRYLALIDLVLGILILLAGLFTLGDNLTPLPRPKTNGELVTHGVYRFIRHPLYAGILFGMAGGSIYLASGWKLFFTLLIWLLFYLKTEREENYLTDRFPDYEEYKRNTGRFLPKIG</sequence>
<evidence type="ECO:0000256" key="4">
    <source>
        <dbReference type="ARBA" id="ARBA00023136"/>
    </source>
</evidence>
<dbReference type="GO" id="GO:0012505">
    <property type="term" value="C:endomembrane system"/>
    <property type="evidence" value="ECO:0007669"/>
    <property type="project" value="UniProtKB-SubCell"/>
</dbReference>
<keyword evidence="3 5" id="KW-1133">Transmembrane helix</keyword>
<dbReference type="OrthoDB" id="9809773at2"/>
<dbReference type="Gene3D" id="1.20.120.1630">
    <property type="match status" value="1"/>
</dbReference>
<feature type="transmembrane region" description="Helical" evidence="5">
    <location>
        <begin position="35"/>
        <end position="56"/>
    </location>
</feature>
<comment type="subcellular location">
    <subcellularLocation>
        <location evidence="1">Endomembrane system</location>
        <topology evidence="1">Multi-pass membrane protein</topology>
    </subcellularLocation>
</comment>
<evidence type="ECO:0000313" key="7">
    <source>
        <dbReference type="Proteomes" id="UP000239800"/>
    </source>
</evidence>
<dbReference type="EMBL" id="MQUB01000001">
    <property type="protein sequence ID" value="PQB04664.1"/>
    <property type="molecule type" value="Genomic_DNA"/>
</dbReference>
<evidence type="ECO:0008006" key="8">
    <source>
        <dbReference type="Google" id="ProtNLM"/>
    </source>
</evidence>
<dbReference type="AlphaFoldDB" id="A0A2S7KPW1"/>
<evidence type="ECO:0000313" key="6">
    <source>
        <dbReference type="EMBL" id="PQB04664.1"/>
    </source>
</evidence>
<dbReference type="InterPro" id="IPR052527">
    <property type="entry name" value="Metal_cation-efflux_comp"/>
</dbReference>
<reference evidence="6 7" key="1">
    <citation type="submission" date="2016-11" db="EMBL/GenBank/DDBJ databases">
        <title>Trade-off between light-utilization and light-protection in marine flavobacteria.</title>
        <authorList>
            <person name="Kumagai Y."/>
        </authorList>
    </citation>
    <scope>NUCLEOTIDE SEQUENCE [LARGE SCALE GENOMIC DNA]</scope>
    <source>
        <strain evidence="6 7">NBRC 107741</strain>
    </source>
</reference>
<dbReference type="PANTHER" id="PTHR43847:SF1">
    <property type="entry name" value="BLL3993 PROTEIN"/>
    <property type="match status" value="1"/>
</dbReference>
<organism evidence="6 7">
    <name type="scientific">Aureitalea marina</name>
    <dbReference type="NCBI Taxonomy" id="930804"/>
    <lineage>
        <taxon>Bacteria</taxon>
        <taxon>Pseudomonadati</taxon>
        <taxon>Bacteroidota</taxon>
        <taxon>Flavobacteriia</taxon>
        <taxon>Flavobacteriales</taxon>
        <taxon>Flavobacteriaceae</taxon>
        <taxon>Aureitalea</taxon>
    </lineage>
</organism>
<evidence type="ECO:0000256" key="3">
    <source>
        <dbReference type="ARBA" id="ARBA00022989"/>
    </source>
</evidence>
<feature type="transmembrane region" description="Helical" evidence="5">
    <location>
        <begin position="84"/>
        <end position="117"/>
    </location>
</feature>
<comment type="caution">
    <text evidence="6">The sequence shown here is derived from an EMBL/GenBank/DDBJ whole genome shotgun (WGS) entry which is preliminary data.</text>
</comment>
<dbReference type="InterPro" id="IPR007318">
    <property type="entry name" value="Phopholipid_MeTrfase"/>
</dbReference>
<keyword evidence="4 5" id="KW-0472">Membrane</keyword>
<evidence type="ECO:0000256" key="5">
    <source>
        <dbReference type="SAM" id="Phobius"/>
    </source>
</evidence>
<dbReference type="Pfam" id="PF04191">
    <property type="entry name" value="PEMT"/>
    <property type="match status" value="1"/>
</dbReference>
<dbReference type="Proteomes" id="UP000239800">
    <property type="component" value="Unassembled WGS sequence"/>
</dbReference>
<keyword evidence="7" id="KW-1185">Reference proteome</keyword>
<evidence type="ECO:0000256" key="2">
    <source>
        <dbReference type="ARBA" id="ARBA00022692"/>
    </source>
</evidence>